<keyword evidence="1" id="KW-0808">Transferase</keyword>
<dbReference type="Pfam" id="PF00625">
    <property type="entry name" value="Guanylate_kin"/>
    <property type="match status" value="1"/>
</dbReference>
<organism evidence="3 4">
    <name type="scientific">Eptatretus burgeri</name>
    <name type="common">Inshore hagfish</name>
    <dbReference type="NCBI Taxonomy" id="7764"/>
    <lineage>
        <taxon>Eukaryota</taxon>
        <taxon>Metazoa</taxon>
        <taxon>Chordata</taxon>
        <taxon>Craniata</taxon>
        <taxon>Vertebrata</taxon>
        <taxon>Cyclostomata</taxon>
        <taxon>Myxini</taxon>
        <taxon>Myxiniformes</taxon>
        <taxon>Myxinidae</taxon>
        <taxon>Eptatretinae</taxon>
        <taxon>Eptatretus</taxon>
    </lineage>
</organism>
<dbReference type="SMART" id="SM00072">
    <property type="entry name" value="GuKc"/>
    <property type="match status" value="1"/>
</dbReference>
<reference evidence="3" key="1">
    <citation type="submission" date="2025-08" db="UniProtKB">
        <authorList>
            <consortium name="Ensembl"/>
        </authorList>
    </citation>
    <scope>IDENTIFICATION</scope>
</reference>
<dbReference type="GO" id="GO:0005829">
    <property type="term" value="C:cytosol"/>
    <property type="evidence" value="ECO:0007669"/>
    <property type="project" value="TreeGrafter"/>
</dbReference>
<evidence type="ECO:0000259" key="2">
    <source>
        <dbReference type="PROSITE" id="PS50052"/>
    </source>
</evidence>
<dbReference type="CDD" id="cd00071">
    <property type="entry name" value="GMPK"/>
    <property type="match status" value="1"/>
</dbReference>
<protein>
    <recommendedName>
        <fullName evidence="2">Guanylate kinase-like domain-containing protein</fullName>
    </recommendedName>
</protein>
<sequence length="380" mass="42652">MLVLTGPLAGGKQELAQRLCEEFGEYLGLGMRHTTRQPYPGEEEGREYHFVTARKFGDMTLQGRFIETSQHDGELYGLSMDAIEELAGKGLSCVLDMELKDVLILKCSQFEPRCFLICPHKEALVSHMQEQGLYGEVQLRAVPSQIDTYLQMHKDRPGFFCAAIRSDDLDKAYHTLRTLVCDYLGVKENHNGFLGNIRVPVASHQKPPLHRAKNFINAWRQSSQTEHNSFQCHHTTAKYMELSHKYCGMRVSFHSMPVELQKHKESQAGGGSTLATLQHNAPFSPAMMPTSQLITFTTNSQDMTHFIKSTTLSAAPHHHTFTPSSDTKKSLPCEKVWKSIAVPMDAGLSRLSTHLGSRLLFPQTTPSSTYNVSPAHHAFH</sequence>
<dbReference type="InterPro" id="IPR027417">
    <property type="entry name" value="P-loop_NTPase"/>
</dbReference>
<evidence type="ECO:0000313" key="3">
    <source>
        <dbReference type="Ensembl" id="ENSEBUP00000007504.1"/>
    </source>
</evidence>
<name>A0A8C4NGQ3_EPTBU</name>
<dbReference type="AlphaFoldDB" id="A0A8C4NGQ3"/>
<evidence type="ECO:0000256" key="1">
    <source>
        <dbReference type="ARBA" id="ARBA00022679"/>
    </source>
</evidence>
<accession>A0A8C4NGQ3</accession>
<dbReference type="PROSITE" id="PS50052">
    <property type="entry name" value="GUANYLATE_KINASE_2"/>
    <property type="match status" value="1"/>
</dbReference>
<dbReference type="SUPFAM" id="SSF52540">
    <property type="entry name" value="P-loop containing nucleoside triphosphate hydrolases"/>
    <property type="match status" value="1"/>
</dbReference>
<dbReference type="GeneTree" id="ENSGT00940000157992"/>
<proteinExistence type="predicted"/>
<evidence type="ECO:0000313" key="4">
    <source>
        <dbReference type="Proteomes" id="UP000694388"/>
    </source>
</evidence>
<dbReference type="GO" id="GO:0004385">
    <property type="term" value="F:GMP kinase activity"/>
    <property type="evidence" value="ECO:0007669"/>
    <property type="project" value="TreeGrafter"/>
</dbReference>
<keyword evidence="4" id="KW-1185">Reference proteome</keyword>
<dbReference type="InterPro" id="IPR008145">
    <property type="entry name" value="GK/Ca_channel_bsu"/>
</dbReference>
<feature type="domain" description="Guanylate kinase-like" evidence="2">
    <location>
        <begin position="1"/>
        <end position="181"/>
    </location>
</feature>
<dbReference type="Ensembl" id="ENSEBUT00000007988.1">
    <property type="protein sequence ID" value="ENSEBUP00000007504.1"/>
    <property type="gene ID" value="ENSEBUG00000004904.1"/>
</dbReference>
<reference evidence="3" key="2">
    <citation type="submission" date="2025-09" db="UniProtKB">
        <authorList>
            <consortium name="Ensembl"/>
        </authorList>
    </citation>
    <scope>IDENTIFICATION</scope>
</reference>
<dbReference type="InterPro" id="IPR008144">
    <property type="entry name" value="Guanylate_kin-like_dom"/>
</dbReference>
<dbReference type="PANTHER" id="PTHR23117:SF18">
    <property type="entry name" value="LEUCINE-RICH REPEAT AND GUANYLATE KINASE DOMAIN-CONTAINING PROTEIN"/>
    <property type="match status" value="1"/>
</dbReference>
<dbReference type="PANTHER" id="PTHR23117">
    <property type="entry name" value="GUANYLATE KINASE-RELATED"/>
    <property type="match status" value="1"/>
</dbReference>
<dbReference type="Proteomes" id="UP000694388">
    <property type="component" value="Unplaced"/>
</dbReference>
<dbReference type="Gene3D" id="3.40.50.300">
    <property type="entry name" value="P-loop containing nucleotide triphosphate hydrolases"/>
    <property type="match status" value="1"/>
</dbReference>